<dbReference type="PANTHER" id="PTHR43092:SF2">
    <property type="entry name" value="HERCYNYLCYSTEINE SULFOXIDE LYASE"/>
    <property type="match status" value="1"/>
</dbReference>
<dbReference type="EMBL" id="JAEPRB010000014">
    <property type="protein sequence ID" value="KAG2226680.1"/>
    <property type="molecule type" value="Genomic_DNA"/>
</dbReference>
<name>A0A8H7SDN2_9FUNG</name>
<evidence type="ECO:0000313" key="4">
    <source>
        <dbReference type="Proteomes" id="UP000646827"/>
    </source>
</evidence>
<organism evidence="3 4">
    <name type="scientific">Circinella minor</name>
    <dbReference type="NCBI Taxonomy" id="1195481"/>
    <lineage>
        <taxon>Eukaryota</taxon>
        <taxon>Fungi</taxon>
        <taxon>Fungi incertae sedis</taxon>
        <taxon>Mucoromycota</taxon>
        <taxon>Mucoromycotina</taxon>
        <taxon>Mucoromycetes</taxon>
        <taxon>Mucorales</taxon>
        <taxon>Lichtheimiaceae</taxon>
        <taxon>Circinella</taxon>
    </lineage>
</organism>
<keyword evidence="1" id="KW-0663">Pyridoxal phosphate</keyword>
<dbReference type="Proteomes" id="UP000646827">
    <property type="component" value="Unassembled WGS sequence"/>
</dbReference>
<comment type="caution">
    <text evidence="3">The sequence shown here is derived from an EMBL/GenBank/DDBJ whole genome shotgun (WGS) entry which is preliminary data.</text>
</comment>
<dbReference type="InterPro" id="IPR015422">
    <property type="entry name" value="PyrdxlP-dep_Trfase_small"/>
</dbReference>
<dbReference type="AlphaFoldDB" id="A0A8H7SDN2"/>
<proteinExistence type="predicted"/>
<dbReference type="OrthoDB" id="5978656at2759"/>
<accession>A0A8H7SDN2</accession>
<sequence length="411" mass="46852">MTKSTSFGRVLRPEFYLEDGYVPLNHGSFGACPQSIYSTYRHYQEESEKHPDRFLKREVFKDLEKNRDSLAALVQCNSQEVAFVVNASYGINSVLRSGFLKPGDKILCFSTAYNAVERTMVFLQDAHQSRLVTVELKYPMLDQEILDLTRQTIERELAKDPDVPIRIAVFDAISSVPAVRFPYEAMIKLVREYNILSLVDGAHAIGQIPLNLKEADPDFFVSNLHKWAFCPRGSAFLYVPERNQGLIHPSVINYAYQGEKTQNVAATFEAEFAWPGTVNFSSFLCINAALDFRKSLGGEEIIQKYCNDLARQGGKLVADSLGTEVLENCDKTLTVAMTNIRLPFENKRNLSEAKIISTIIDKCIYEHNTICSPYKHNDKWFVRLSAQVYNDLNDFEYFAKEIKQILKELDE</sequence>
<dbReference type="InterPro" id="IPR015424">
    <property type="entry name" value="PyrdxlP-dep_Trfase"/>
</dbReference>
<dbReference type="SUPFAM" id="SSF53383">
    <property type="entry name" value="PLP-dependent transferases"/>
    <property type="match status" value="1"/>
</dbReference>
<dbReference type="PROSITE" id="PS51257">
    <property type="entry name" value="PROKAR_LIPOPROTEIN"/>
    <property type="match status" value="1"/>
</dbReference>
<dbReference type="InterPro" id="IPR015421">
    <property type="entry name" value="PyrdxlP-dep_Trfase_major"/>
</dbReference>
<evidence type="ECO:0000313" key="3">
    <source>
        <dbReference type="EMBL" id="KAG2226680.1"/>
    </source>
</evidence>
<reference evidence="3 4" key="1">
    <citation type="submission" date="2020-12" db="EMBL/GenBank/DDBJ databases">
        <title>Metabolic potential, ecology and presence of endohyphal bacteria is reflected in genomic diversity of Mucoromycotina.</title>
        <authorList>
            <person name="Muszewska A."/>
            <person name="Okrasinska A."/>
            <person name="Steczkiewicz K."/>
            <person name="Drgas O."/>
            <person name="Orlowska M."/>
            <person name="Perlinska-Lenart U."/>
            <person name="Aleksandrzak-Piekarczyk T."/>
            <person name="Szatraj K."/>
            <person name="Zielenkiewicz U."/>
            <person name="Pilsyk S."/>
            <person name="Malc E."/>
            <person name="Mieczkowski P."/>
            <person name="Kruszewska J.S."/>
            <person name="Biernat P."/>
            <person name="Pawlowska J."/>
        </authorList>
    </citation>
    <scope>NUCLEOTIDE SEQUENCE [LARGE SCALE GENOMIC DNA]</scope>
    <source>
        <strain evidence="3 4">CBS 142.35</strain>
    </source>
</reference>
<feature type="domain" description="Aminotransferase class V" evidence="2">
    <location>
        <begin position="39"/>
        <end position="397"/>
    </location>
</feature>
<dbReference type="Gene3D" id="3.40.640.10">
    <property type="entry name" value="Type I PLP-dependent aspartate aminotransferase-like (Major domain)"/>
    <property type="match status" value="1"/>
</dbReference>
<evidence type="ECO:0000259" key="2">
    <source>
        <dbReference type="Pfam" id="PF00266"/>
    </source>
</evidence>
<evidence type="ECO:0000256" key="1">
    <source>
        <dbReference type="ARBA" id="ARBA00022898"/>
    </source>
</evidence>
<gene>
    <name evidence="3" type="ORF">INT45_001027</name>
</gene>
<dbReference type="PANTHER" id="PTHR43092">
    <property type="entry name" value="L-CYSTEINE DESULFHYDRASE"/>
    <property type="match status" value="1"/>
</dbReference>
<dbReference type="Gene3D" id="3.90.1150.10">
    <property type="entry name" value="Aspartate Aminotransferase, domain 1"/>
    <property type="match status" value="1"/>
</dbReference>
<protein>
    <recommendedName>
        <fullName evidence="2">Aminotransferase class V domain-containing protein</fullName>
    </recommendedName>
</protein>
<dbReference type="Pfam" id="PF00266">
    <property type="entry name" value="Aminotran_5"/>
    <property type="match status" value="1"/>
</dbReference>
<keyword evidence="4" id="KW-1185">Reference proteome</keyword>
<dbReference type="InterPro" id="IPR000192">
    <property type="entry name" value="Aminotrans_V_dom"/>
</dbReference>